<evidence type="ECO:0000256" key="1">
    <source>
        <dbReference type="SAM" id="SignalP"/>
    </source>
</evidence>
<reference evidence="3" key="1">
    <citation type="journal article" date="2019" name="Int. J. Syst. Evol. Microbiol.">
        <title>The Global Catalogue of Microorganisms (GCM) 10K type strain sequencing project: providing services to taxonomists for standard genome sequencing and annotation.</title>
        <authorList>
            <consortium name="The Broad Institute Genomics Platform"/>
            <consortium name="The Broad Institute Genome Sequencing Center for Infectious Disease"/>
            <person name="Wu L."/>
            <person name="Ma J."/>
        </authorList>
    </citation>
    <scope>NUCLEOTIDE SEQUENCE [LARGE SCALE GENOMIC DNA]</scope>
    <source>
        <strain evidence="3">LMG 29894</strain>
    </source>
</reference>
<protein>
    <submittedName>
        <fullName evidence="2">Uncharacterized protein</fullName>
    </submittedName>
</protein>
<dbReference type="RefSeq" id="WP_378164597.1">
    <property type="nucleotide sequence ID" value="NZ_JBHSBU010000001.1"/>
</dbReference>
<evidence type="ECO:0000313" key="2">
    <source>
        <dbReference type="EMBL" id="MFC4160118.1"/>
    </source>
</evidence>
<sequence length="69" mass="7013">MLSKKLAALFVGLGAGVAFAVSATAAPPNGCARQCSVVRTQCLQQGGTKVQCLAEYRDCMAVCSGGHIP</sequence>
<organism evidence="2 3">
    <name type="scientific">Chitinimonas lacunae</name>
    <dbReference type="NCBI Taxonomy" id="1963018"/>
    <lineage>
        <taxon>Bacteria</taxon>
        <taxon>Pseudomonadati</taxon>
        <taxon>Pseudomonadota</taxon>
        <taxon>Betaproteobacteria</taxon>
        <taxon>Neisseriales</taxon>
        <taxon>Chitinibacteraceae</taxon>
        <taxon>Chitinimonas</taxon>
    </lineage>
</organism>
<keyword evidence="1" id="KW-0732">Signal</keyword>
<feature type="signal peptide" evidence="1">
    <location>
        <begin position="1"/>
        <end position="20"/>
    </location>
</feature>
<dbReference type="EMBL" id="JBHSBU010000001">
    <property type="protein sequence ID" value="MFC4160118.1"/>
    <property type="molecule type" value="Genomic_DNA"/>
</dbReference>
<comment type="caution">
    <text evidence="2">The sequence shown here is derived from an EMBL/GenBank/DDBJ whole genome shotgun (WGS) entry which is preliminary data.</text>
</comment>
<dbReference type="Proteomes" id="UP001595791">
    <property type="component" value="Unassembled WGS sequence"/>
</dbReference>
<keyword evidence="3" id="KW-1185">Reference proteome</keyword>
<name>A0ABV8MSI5_9NEIS</name>
<accession>A0ABV8MSI5</accession>
<proteinExistence type="predicted"/>
<gene>
    <name evidence="2" type="ORF">ACFOW7_12235</name>
</gene>
<evidence type="ECO:0000313" key="3">
    <source>
        <dbReference type="Proteomes" id="UP001595791"/>
    </source>
</evidence>
<feature type="chain" id="PRO_5046477522" evidence="1">
    <location>
        <begin position="21"/>
        <end position="69"/>
    </location>
</feature>